<protein>
    <submittedName>
        <fullName evidence="3">Putative siderophore biosynthesis protein</fullName>
    </submittedName>
</protein>
<reference evidence="4" key="1">
    <citation type="journal article" date="2013" name="Genome Announc.">
        <title>Draft genome sequence of the grapevine dieback fungus Eutypa lata UCR-EL1.</title>
        <authorList>
            <person name="Blanco-Ulate B."/>
            <person name="Rolshausen P.E."/>
            <person name="Cantu D."/>
        </authorList>
    </citation>
    <scope>NUCLEOTIDE SEQUENCE [LARGE SCALE GENOMIC DNA]</scope>
    <source>
        <strain evidence="4">UCR-EL1</strain>
    </source>
</reference>
<dbReference type="OrthoDB" id="3942074at2759"/>
<dbReference type="Proteomes" id="UP000012174">
    <property type="component" value="Unassembled WGS sequence"/>
</dbReference>
<organism evidence="3 4">
    <name type="scientific">Eutypa lata (strain UCR-EL1)</name>
    <name type="common">Grapevine dieback disease fungus</name>
    <name type="synonym">Eutypa armeniacae</name>
    <dbReference type="NCBI Taxonomy" id="1287681"/>
    <lineage>
        <taxon>Eukaryota</taxon>
        <taxon>Fungi</taxon>
        <taxon>Dikarya</taxon>
        <taxon>Ascomycota</taxon>
        <taxon>Pezizomycotina</taxon>
        <taxon>Sordariomycetes</taxon>
        <taxon>Xylariomycetidae</taxon>
        <taxon>Xylariales</taxon>
        <taxon>Diatrypaceae</taxon>
        <taxon>Eutypa</taxon>
    </lineage>
</organism>
<feature type="compositionally biased region" description="Acidic residues" evidence="1">
    <location>
        <begin position="163"/>
        <end position="173"/>
    </location>
</feature>
<dbReference type="AlphaFoldDB" id="M7SQV3"/>
<keyword evidence="2" id="KW-0732">Signal</keyword>
<name>M7SQV3_EUTLA</name>
<dbReference type="STRING" id="1287681.M7SQV3"/>
<dbReference type="eggNOG" id="ENOG502SQV7">
    <property type="taxonomic scope" value="Eukaryota"/>
</dbReference>
<dbReference type="EMBL" id="KB706168">
    <property type="protein sequence ID" value="EMR68864.1"/>
    <property type="molecule type" value="Genomic_DNA"/>
</dbReference>
<feature type="chain" id="PRO_5004084883" evidence="2">
    <location>
        <begin position="28"/>
        <end position="216"/>
    </location>
</feature>
<evidence type="ECO:0000313" key="4">
    <source>
        <dbReference type="Proteomes" id="UP000012174"/>
    </source>
</evidence>
<sequence length="216" mass="20381">MLTTGSSSGMRRGLVLLLLTAAPAALARTDLSGCVSSVAGASLVWYVPGTGELCEFLDCGGGRAPPKTTVPGCAAYEGTATYSPSYLSGFGDSASATSIIASVTAPASAFAGAVATGENSVVQTVTESVTGSGSTDVLVTAAQTTAPASTGGASSSSSPASADSEDGEGEATTEDGAGATSSSTSEGAAAAVATAGPKVLGMGIAALGLVAGVVVL</sequence>
<dbReference type="OMA" id="ASMIWYV"/>
<dbReference type="HOGENOM" id="CLU_086099_0_0_1"/>
<dbReference type="KEGG" id="ela:UCREL1_4117"/>
<evidence type="ECO:0000313" key="3">
    <source>
        <dbReference type="EMBL" id="EMR68864.1"/>
    </source>
</evidence>
<evidence type="ECO:0000256" key="2">
    <source>
        <dbReference type="SAM" id="SignalP"/>
    </source>
</evidence>
<feature type="signal peptide" evidence="2">
    <location>
        <begin position="1"/>
        <end position="27"/>
    </location>
</feature>
<gene>
    <name evidence="3" type="ORF">UCREL1_4117</name>
</gene>
<feature type="compositionally biased region" description="Low complexity" evidence="1">
    <location>
        <begin position="145"/>
        <end position="162"/>
    </location>
</feature>
<evidence type="ECO:0000256" key="1">
    <source>
        <dbReference type="SAM" id="MobiDB-lite"/>
    </source>
</evidence>
<keyword evidence="4" id="KW-1185">Reference proteome</keyword>
<feature type="compositionally biased region" description="Low complexity" evidence="1">
    <location>
        <begin position="174"/>
        <end position="185"/>
    </location>
</feature>
<feature type="region of interest" description="Disordered" evidence="1">
    <location>
        <begin position="145"/>
        <end position="185"/>
    </location>
</feature>
<proteinExistence type="predicted"/>
<accession>M7SQV3</accession>